<dbReference type="SUPFAM" id="SSF53474">
    <property type="entry name" value="alpha/beta-Hydrolases"/>
    <property type="match status" value="1"/>
</dbReference>
<feature type="chain" id="PRO_5039941849" description="Lipase domain-containing protein" evidence="5">
    <location>
        <begin position="24"/>
        <end position="336"/>
    </location>
</feature>
<dbReference type="GO" id="GO:0016298">
    <property type="term" value="F:lipase activity"/>
    <property type="evidence" value="ECO:0007669"/>
    <property type="project" value="InterPro"/>
</dbReference>
<evidence type="ECO:0000313" key="7">
    <source>
        <dbReference type="EMBL" id="KAG5676186.1"/>
    </source>
</evidence>
<dbReference type="InterPro" id="IPR029058">
    <property type="entry name" value="AB_hydrolase_fold"/>
</dbReference>
<evidence type="ECO:0000259" key="6">
    <source>
        <dbReference type="Pfam" id="PF00151"/>
    </source>
</evidence>
<dbReference type="GO" id="GO:0005615">
    <property type="term" value="C:extracellular space"/>
    <property type="evidence" value="ECO:0007669"/>
    <property type="project" value="TreeGrafter"/>
</dbReference>
<evidence type="ECO:0000256" key="4">
    <source>
        <dbReference type="RuleBase" id="RU004262"/>
    </source>
</evidence>
<protein>
    <recommendedName>
        <fullName evidence="6">Lipase domain-containing protein</fullName>
    </recommendedName>
</protein>
<dbReference type="GO" id="GO:0016042">
    <property type="term" value="P:lipid catabolic process"/>
    <property type="evidence" value="ECO:0007669"/>
    <property type="project" value="TreeGrafter"/>
</dbReference>
<comment type="caution">
    <text evidence="7">The sequence shown here is derived from an EMBL/GenBank/DDBJ whole genome shotgun (WGS) entry which is preliminary data.</text>
</comment>
<dbReference type="Gene3D" id="3.40.50.1820">
    <property type="entry name" value="alpha/beta hydrolase"/>
    <property type="match status" value="1"/>
</dbReference>
<sequence length="336" mass="37289">MKLKILTLAFVLAFSASIPSINADSCPNVFFYFVGNSLSDYKNLTLGSTFATLTSPYYDITKKTIFYTTGWMCDYSSFDAQTILGALLSRKSAYNLVYVDWSNYTQDWFVLSMLNQTSCVANTVYQIISQMQTQLALTPDKINFVGFNFGAHLFGYVGRQFTGTKVGRITGLDPGAIFTFTDMIFNAYNFVPLQSSDATFVDIIHTSNDKFGCKNATGTVDFYVNGGFTQPGCSLIKSFLDYKPYQDRSHGYLLVCSHSRVVFLYAESVKRADTAARPFLSSRCVTGTTTYNANNCTDTSDNMSMGYFAFNPPALSGYSNIFYVATTNNSAQFSLT</sequence>
<dbReference type="PANTHER" id="PTHR11610">
    <property type="entry name" value="LIPASE"/>
    <property type="match status" value="1"/>
</dbReference>
<reference evidence="7" key="1">
    <citation type="submission" date="2021-03" db="EMBL/GenBank/DDBJ databases">
        <title>Chromosome level genome of the anhydrobiotic midge Polypedilum vanderplanki.</title>
        <authorList>
            <person name="Yoshida Y."/>
            <person name="Kikawada T."/>
            <person name="Gusev O."/>
        </authorList>
    </citation>
    <scope>NUCLEOTIDE SEQUENCE</scope>
    <source>
        <strain evidence="7">NIAS01</strain>
        <tissue evidence="7">Whole body or cell culture</tissue>
    </source>
</reference>
<feature type="domain" description="Lipase" evidence="6">
    <location>
        <begin position="49"/>
        <end position="327"/>
    </location>
</feature>
<gene>
    <name evidence="7" type="ORF">PVAND_006035</name>
</gene>
<evidence type="ECO:0000256" key="3">
    <source>
        <dbReference type="ARBA" id="ARBA00022525"/>
    </source>
</evidence>
<dbReference type="OrthoDB" id="199913at2759"/>
<evidence type="ECO:0000256" key="1">
    <source>
        <dbReference type="ARBA" id="ARBA00004613"/>
    </source>
</evidence>
<feature type="signal peptide" evidence="5">
    <location>
        <begin position="1"/>
        <end position="23"/>
    </location>
</feature>
<keyword evidence="8" id="KW-1185">Reference proteome</keyword>
<evidence type="ECO:0000313" key="8">
    <source>
        <dbReference type="Proteomes" id="UP001107558"/>
    </source>
</evidence>
<dbReference type="Proteomes" id="UP001107558">
    <property type="component" value="Chromosome 2"/>
</dbReference>
<comment type="similarity">
    <text evidence="2 4">Belongs to the AB hydrolase superfamily. Lipase family.</text>
</comment>
<dbReference type="AlphaFoldDB" id="A0A9J6C2D9"/>
<comment type="subcellular location">
    <subcellularLocation>
        <location evidence="1">Secreted</location>
    </subcellularLocation>
</comment>
<dbReference type="PRINTS" id="PR00821">
    <property type="entry name" value="TAGLIPASE"/>
</dbReference>
<accession>A0A9J6C2D9</accession>
<dbReference type="InterPro" id="IPR000734">
    <property type="entry name" value="TAG_lipase"/>
</dbReference>
<proteinExistence type="inferred from homology"/>
<name>A0A9J6C2D9_POLVA</name>
<dbReference type="PANTHER" id="PTHR11610:SF173">
    <property type="entry name" value="LIPASE DOMAIN-CONTAINING PROTEIN-RELATED"/>
    <property type="match status" value="1"/>
</dbReference>
<evidence type="ECO:0000256" key="2">
    <source>
        <dbReference type="ARBA" id="ARBA00010701"/>
    </source>
</evidence>
<keyword evidence="5" id="KW-0732">Signal</keyword>
<dbReference type="Pfam" id="PF00151">
    <property type="entry name" value="Lipase"/>
    <property type="match status" value="1"/>
</dbReference>
<organism evidence="7 8">
    <name type="scientific">Polypedilum vanderplanki</name>
    <name type="common">Sleeping chironomid midge</name>
    <dbReference type="NCBI Taxonomy" id="319348"/>
    <lineage>
        <taxon>Eukaryota</taxon>
        <taxon>Metazoa</taxon>
        <taxon>Ecdysozoa</taxon>
        <taxon>Arthropoda</taxon>
        <taxon>Hexapoda</taxon>
        <taxon>Insecta</taxon>
        <taxon>Pterygota</taxon>
        <taxon>Neoptera</taxon>
        <taxon>Endopterygota</taxon>
        <taxon>Diptera</taxon>
        <taxon>Nematocera</taxon>
        <taxon>Chironomoidea</taxon>
        <taxon>Chironomidae</taxon>
        <taxon>Chironominae</taxon>
        <taxon>Polypedilum</taxon>
        <taxon>Polypedilum</taxon>
    </lineage>
</organism>
<dbReference type="GO" id="GO:0017171">
    <property type="term" value="F:serine hydrolase activity"/>
    <property type="evidence" value="ECO:0007669"/>
    <property type="project" value="TreeGrafter"/>
</dbReference>
<dbReference type="EMBL" id="JADBJN010000002">
    <property type="protein sequence ID" value="KAG5676186.1"/>
    <property type="molecule type" value="Genomic_DNA"/>
</dbReference>
<evidence type="ECO:0000256" key="5">
    <source>
        <dbReference type="SAM" id="SignalP"/>
    </source>
</evidence>
<dbReference type="InterPro" id="IPR013818">
    <property type="entry name" value="Lipase"/>
</dbReference>
<keyword evidence="3" id="KW-0964">Secreted</keyword>